<evidence type="ECO:0000256" key="2">
    <source>
        <dbReference type="ARBA" id="ARBA00002631"/>
    </source>
</evidence>
<evidence type="ECO:0000256" key="3">
    <source>
        <dbReference type="ARBA" id="ARBA00008184"/>
    </source>
</evidence>
<dbReference type="SMART" id="SM00986">
    <property type="entry name" value="UDG"/>
    <property type="match status" value="1"/>
</dbReference>
<dbReference type="PANTHER" id="PTHR11264">
    <property type="entry name" value="URACIL-DNA GLYCOSYLASE"/>
    <property type="match status" value="1"/>
</dbReference>
<dbReference type="Pfam" id="PF03167">
    <property type="entry name" value="UDG"/>
    <property type="match status" value="1"/>
</dbReference>
<comment type="function">
    <text evidence="2 9 11">Excises uracil residues from the DNA which can arise as a result of misincorporation of dUMP residues by DNA polymerase or due to deamination of cytosine.</text>
</comment>
<comment type="caution">
    <text evidence="13">The sequence shown here is derived from an EMBL/GenBank/DDBJ whole genome shotgun (WGS) entry which is preliminary data.</text>
</comment>
<evidence type="ECO:0000256" key="1">
    <source>
        <dbReference type="ARBA" id="ARBA00001400"/>
    </source>
</evidence>
<comment type="subcellular location">
    <subcellularLocation>
        <location evidence="9">Cytoplasm</location>
    </subcellularLocation>
</comment>
<dbReference type="NCBIfam" id="NF003591">
    <property type="entry name" value="PRK05254.1-4"/>
    <property type="match status" value="1"/>
</dbReference>
<dbReference type="NCBIfam" id="TIGR00628">
    <property type="entry name" value="ung"/>
    <property type="match status" value="1"/>
</dbReference>
<comment type="catalytic activity">
    <reaction evidence="1 9 11">
        <text>Hydrolyzes single-stranded DNA or mismatched double-stranded DNA and polynucleotides, releasing free uracil.</text>
        <dbReference type="EC" id="3.2.2.27"/>
    </reaction>
</comment>
<accession>A0ABW2QH56</accession>
<dbReference type="InterPro" id="IPR036895">
    <property type="entry name" value="Uracil-DNA_glycosylase-like_sf"/>
</dbReference>
<dbReference type="CDD" id="cd10027">
    <property type="entry name" value="UDG-F1-like"/>
    <property type="match status" value="1"/>
</dbReference>
<protein>
    <recommendedName>
        <fullName evidence="5 9">Uracil-DNA glycosylase</fullName>
        <shortName evidence="9">UDG</shortName>
        <ecNumber evidence="4 9">3.2.2.27</ecNumber>
    </recommendedName>
</protein>
<dbReference type="InterPro" id="IPR002043">
    <property type="entry name" value="UDG_fam1"/>
</dbReference>
<dbReference type="InterPro" id="IPR018085">
    <property type="entry name" value="Ura-DNA_Glyclase_AS"/>
</dbReference>
<evidence type="ECO:0000259" key="12">
    <source>
        <dbReference type="SMART" id="SM00986"/>
    </source>
</evidence>
<name>A0ABW2QH56_9BURK</name>
<dbReference type="PROSITE" id="PS00130">
    <property type="entry name" value="U_DNA_GLYCOSYLASE"/>
    <property type="match status" value="1"/>
</dbReference>
<dbReference type="SUPFAM" id="SSF52141">
    <property type="entry name" value="Uracil-DNA glycosylase-like"/>
    <property type="match status" value="1"/>
</dbReference>
<dbReference type="EC" id="3.2.2.27" evidence="4 9"/>
<keyword evidence="8 9" id="KW-0234">DNA repair</keyword>
<evidence type="ECO:0000256" key="8">
    <source>
        <dbReference type="ARBA" id="ARBA00023204"/>
    </source>
</evidence>
<dbReference type="NCBIfam" id="NF003588">
    <property type="entry name" value="PRK05254.1-1"/>
    <property type="match status" value="1"/>
</dbReference>
<dbReference type="HAMAP" id="MF_00148">
    <property type="entry name" value="UDG"/>
    <property type="match status" value="1"/>
</dbReference>
<dbReference type="RefSeq" id="WP_382218893.1">
    <property type="nucleotide sequence ID" value="NZ_JBHTCA010000001.1"/>
</dbReference>
<keyword evidence="14" id="KW-1185">Reference proteome</keyword>
<proteinExistence type="inferred from homology"/>
<keyword evidence="9" id="KW-0963">Cytoplasm</keyword>
<evidence type="ECO:0000256" key="5">
    <source>
        <dbReference type="ARBA" id="ARBA00018429"/>
    </source>
</evidence>
<evidence type="ECO:0000256" key="7">
    <source>
        <dbReference type="ARBA" id="ARBA00022801"/>
    </source>
</evidence>
<dbReference type="Gene3D" id="3.40.470.10">
    <property type="entry name" value="Uracil-DNA glycosylase-like domain"/>
    <property type="match status" value="1"/>
</dbReference>
<keyword evidence="6 9" id="KW-0227">DNA damage</keyword>
<dbReference type="SMART" id="SM00987">
    <property type="entry name" value="UreE_C"/>
    <property type="match status" value="1"/>
</dbReference>
<evidence type="ECO:0000256" key="9">
    <source>
        <dbReference type="HAMAP-Rule" id="MF_00148"/>
    </source>
</evidence>
<evidence type="ECO:0000256" key="4">
    <source>
        <dbReference type="ARBA" id="ARBA00012030"/>
    </source>
</evidence>
<dbReference type="InterPro" id="IPR005122">
    <property type="entry name" value="Uracil-DNA_glycosylase-like"/>
</dbReference>
<gene>
    <name evidence="9" type="primary">ung</name>
    <name evidence="13" type="ORF">ACFQPB_00400</name>
</gene>
<feature type="domain" description="Uracil-DNA glycosylase-like" evidence="12">
    <location>
        <begin position="71"/>
        <end position="236"/>
    </location>
</feature>
<comment type="similarity">
    <text evidence="3 9 11">Belongs to the uracil-DNA glycosylase (UDG) superfamily. UNG family.</text>
</comment>
<dbReference type="EMBL" id="JBHTCA010000001">
    <property type="protein sequence ID" value="MFC7407317.1"/>
    <property type="molecule type" value="Genomic_DNA"/>
</dbReference>
<dbReference type="NCBIfam" id="NF003592">
    <property type="entry name" value="PRK05254.1-5"/>
    <property type="match status" value="1"/>
</dbReference>
<dbReference type="NCBIfam" id="NF003589">
    <property type="entry name" value="PRK05254.1-2"/>
    <property type="match status" value="1"/>
</dbReference>
<evidence type="ECO:0000256" key="11">
    <source>
        <dbReference type="RuleBase" id="RU003780"/>
    </source>
</evidence>
<sequence length="255" mass="27638">MGQSELFEQPAVALDRLLAWAPEAWALAPDWRPVTEVFFANAAGQALGRYLTARLDAGAVIYPPQPLRALALTSLDDTKVVILGQDPYHGPGQAEGLAFSVAAGVRLPPSLRNIYKEMAREAGQPFVPPVHGSLLHWAQQGVLLLNTCLTVEQGAAGSHAGQGWEVLTDTLIDRLNGHERRKVFLLWGAHAQAKAARIDATRHHVLCANHPSPLSALRPPVPFIGCGHFAETNRFLTEAGERPVQWLPESLKTVA</sequence>
<keyword evidence="7 9" id="KW-0378">Hydrolase</keyword>
<organism evidence="13 14">
    <name type="scientific">Hydrogenophaga atypica</name>
    <dbReference type="NCBI Taxonomy" id="249409"/>
    <lineage>
        <taxon>Bacteria</taxon>
        <taxon>Pseudomonadati</taxon>
        <taxon>Pseudomonadota</taxon>
        <taxon>Betaproteobacteria</taxon>
        <taxon>Burkholderiales</taxon>
        <taxon>Comamonadaceae</taxon>
        <taxon>Hydrogenophaga</taxon>
    </lineage>
</organism>
<dbReference type="PANTHER" id="PTHR11264:SF0">
    <property type="entry name" value="URACIL-DNA GLYCOSYLASE"/>
    <property type="match status" value="1"/>
</dbReference>
<reference evidence="14" key="1">
    <citation type="journal article" date="2019" name="Int. J. Syst. Evol. Microbiol.">
        <title>The Global Catalogue of Microorganisms (GCM) 10K type strain sequencing project: providing services to taxonomists for standard genome sequencing and annotation.</title>
        <authorList>
            <consortium name="The Broad Institute Genomics Platform"/>
            <consortium name="The Broad Institute Genome Sequencing Center for Infectious Disease"/>
            <person name="Wu L."/>
            <person name="Ma J."/>
        </authorList>
    </citation>
    <scope>NUCLEOTIDE SEQUENCE [LARGE SCALE GENOMIC DNA]</scope>
    <source>
        <strain evidence="14">CGMCC 1.12371</strain>
    </source>
</reference>
<evidence type="ECO:0000256" key="6">
    <source>
        <dbReference type="ARBA" id="ARBA00022763"/>
    </source>
</evidence>
<dbReference type="Proteomes" id="UP001596501">
    <property type="component" value="Unassembled WGS sequence"/>
</dbReference>
<keyword evidence="13" id="KW-0326">Glycosidase</keyword>
<evidence type="ECO:0000256" key="10">
    <source>
        <dbReference type="PROSITE-ProRule" id="PRU10072"/>
    </source>
</evidence>
<dbReference type="GO" id="GO:0004844">
    <property type="term" value="F:uracil DNA N-glycosylase activity"/>
    <property type="evidence" value="ECO:0007669"/>
    <property type="project" value="UniProtKB-EC"/>
</dbReference>
<evidence type="ECO:0000313" key="14">
    <source>
        <dbReference type="Proteomes" id="UP001596501"/>
    </source>
</evidence>
<feature type="active site" description="Proton acceptor" evidence="9 10">
    <location>
        <position position="86"/>
    </location>
</feature>
<evidence type="ECO:0000313" key="13">
    <source>
        <dbReference type="EMBL" id="MFC7407317.1"/>
    </source>
</evidence>